<evidence type="ECO:0000313" key="3">
    <source>
        <dbReference type="EMBL" id="MBB5516007.1"/>
    </source>
</evidence>
<feature type="domain" description="RapA2 cadherin-like" evidence="2">
    <location>
        <begin position="251"/>
        <end position="334"/>
    </location>
</feature>
<sequence>MGRSKYSWKSFSAINEDAIAADGNFGVGDSFTYSGATAEIYVYDNDAGLAGDRGRNERGTDWQPGKVFENGEWTDVGNAYWEGYFVMRGSDGKIYYLIEVEGSGSCDDYFTFYGRTPATGVTLTALCYYNDCGSLHYGCLGAGAVDVDPTAVADVLGVTVGEIDASPIANILENDDSNNGEAIVVKSIDGSAEMVGVWIDLPEGGRVLVSADGNVSFDDAGDFAALAEGETATVTLTYTIENTQGNTATSTISITVTGVDDAPVANDLAVVTDEDTPISGNVLDAAFDADGDDIELAFITFNGQTVEFGVETAVVTEGGYTGTLLVQADGSYTFTPGPDANDMAEGELDQLQFSYSIVAGEQVVSNKVTKTIDFETSDAVIEGAANGNPGNDKGVGNAGENPNGKGGGNSNGTRGNSDGFADDGASSRTELKAGDVITNQFDGVSVSVKGYGKARKHNEAMIFDSNNPTGGDRDLRTSTQDNILIISENGNSRNPDDNAKGGEIRFTFDEPADVSSLTLIDNEEGVWIGFYDENWQKTGSQWVPGGRDNSINEVALNGEDVTHMIVVLKGSGAIDDLVYSVGEDVVEPIFETGEVTVTIEGLSDNEAPVVVDTSVTTPEDVAVSGNVLAGATDEDGDTITVSSTSLGAVGATLQATTAAGVAVSLIVNADGSYTVDPEGNLNGLAVGETDSLTFTFTAEDGNGASDEGTVVIVFEGENDGPTAIDDFVTIGEDDIPFTGNVLANDSDPDTSDVLTLTDIGLIAPGLIDVPVLGVSSAGKAITGTLSFDAQGNYTLNIPAANTLSEGETVEISTAYGISDGNGGTDRGVLTITIIGANDGPVLANTSFVTDEDTAVTGNALAGASDIDGDMVSLSGSSLGNIGETVTATTDGGRTVEVTVNADGSFTVVPGAQMNELSVGDTDSLTFTVTGTDGNGGFGDGTVTVEIQGTNDGPVAVADTATTTEDAPSVSGNLLDNDSDPDQNDTISLVSVNGADVATGSVVVNGLSERGAAMTATVTFAADGSYTAVIADAEVLAAGETGSFLTTYTITDNNGAQITSTLEITITGTNDVPTVVAIAQTVDEDTTAVGNVLAGSADADGDTLTVTATSLGAAIGSAVTVATANGATALVTVNADGSYTAVPGAGLNAMSDGDTDTVTFTYTADDGNGGTATETVTITFVGANDGPTAVNDGFTVGQKTVGVEGSVSGNVLPNDTDPENDALTVIGFGNGKVPGETQRVLLPDPAGGFYVADITLNADGSFTFTQINTVGIAEGETETFAVEYTISDGNGGTSTAVLEINVDGVNEPPTALNDPDYRTDEDSAVSGNVLFNDEDEDLSDVLTIDGLAANTSLNINVISDLGTGREGVVTLRADGTFTFKPGENFQDLNTGEVDQVSFTYTVSDGNGGTDTAQATIVIDGMDDSVSPLEEEIINMVFVIDNSVSMLAQNNFTGRTADIFGNQDGVNQLVDWAIRFTFGMSQSVSENRDVAFDEFTALSPDRDFSFINQGEVDANGTPIDITGLTPEERGGTIVRSQIFGFGETVKDFGNYESDDAFIDTVLEGMDVPLGSGSNYTLALEAVADYLENSPAARQTKVYFISDSASTSTGFGDVARRIEQDYGAKIEAINVIPRDRTDVAGLDLEIIDTAGSGEAVDIFTRNSSSSELIRDEEEDFVFDPAPFGDPTILDPFGVLIGGGEGPQEAQ</sequence>
<dbReference type="RefSeq" id="WP_184011190.1">
    <property type="nucleotide sequence ID" value="NZ_JACIJS010000005.1"/>
</dbReference>
<proteinExistence type="predicted"/>
<evidence type="ECO:0000256" key="1">
    <source>
        <dbReference type="SAM" id="MobiDB-lite"/>
    </source>
</evidence>
<dbReference type="InterPro" id="IPR010221">
    <property type="entry name" value="VCBS_dom"/>
</dbReference>
<name>A0A840X5M5_9RHOB</name>
<organism evidence="3 4">
    <name type="scientific">Rubricella aquisinus</name>
    <dbReference type="NCBI Taxonomy" id="2028108"/>
    <lineage>
        <taxon>Bacteria</taxon>
        <taxon>Pseudomonadati</taxon>
        <taxon>Pseudomonadota</taxon>
        <taxon>Alphaproteobacteria</taxon>
        <taxon>Rhodobacterales</taxon>
        <taxon>Paracoccaceae</taxon>
        <taxon>Rubricella</taxon>
    </lineage>
</organism>
<feature type="domain" description="RapA2 cadherin-like" evidence="2">
    <location>
        <begin position="941"/>
        <end position="1026"/>
    </location>
</feature>
<dbReference type="Pfam" id="PF17963">
    <property type="entry name" value="Big_9"/>
    <property type="match status" value="2"/>
</dbReference>
<keyword evidence="4" id="KW-1185">Reference proteome</keyword>
<feature type="region of interest" description="Disordered" evidence="1">
    <location>
        <begin position="383"/>
        <end position="426"/>
    </location>
</feature>
<evidence type="ECO:0000259" key="2">
    <source>
        <dbReference type="Pfam" id="PF17803"/>
    </source>
</evidence>
<feature type="domain" description="RapA2 cadherin-like" evidence="2">
    <location>
        <begin position="1060"/>
        <end position="1139"/>
    </location>
</feature>
<reference evidence="3 4" key="1">
    <citation type="submission" date="2020-08" db="EMBL/GenBank/DDBJ databases">
        <title>Genomic Encyclopedia of Type Strains, Phase IV (KMG-IV): sequencing the most valuable type-strain genomes for metagenomic binning, comparative biology and taxonomic classification.</title>
        <authorList>
            <person name="Goeker M."/>
        </authorList>
    </citation>
    <scope>NUCLEOTIDE SEQUENCE [LARGE SCALE GENOMIC DNA]</scope>
    <source>
        <strain evidence="3 4">DSM 103377</strain>
    </source>
</reference>
<dbReference type="Proteomes" id="UP000553766">
    <property type="component" value="Unassembled WGS sequence"/>
</dbReference>
<dbReference type="NCBIfam" id="TIGR01965">
    <property type="entry name" value="VCBS_repeat"/>
    <property type="match status" value="6"/>
</dbReference>
<dbReference type="EMBL" id="JACIJS010000005">
    <property type="protein sequence ID" value="MBB5516007.1"/>
    <property type="molecule type" value="Genomic_DNA"/>
</dbReference>
<comment type="caution">
    <text evidence="3">The sequence shown here is derived from an EMBL/GenBank/DDBJ whole genome shotgun (WGS) entry which is preliminary data.</text>
</comment>
<dbReference type="InterPro" id="IPR040853">
    <property type="entry name" value="RapA2_cadherin-like"/>
</dbReference>
<protein>
    <submittedName>
        <fullName evidence="3">VCBS repeat-containing protein</fullName>
    </submittedName>
</protein>
<evidence type="ECO:0000313" key="4">
    <source>
        <dbReference type="Proteomes" id="UP000553766"/>
    </source>
</evidence>
<feature type="domain" description="RapA2 cadherin-like" evidence="2">
    <location>
        <begin position="1174"/>
        <end position="1263"/>
    </location>
</feature>
<dbReference type="Pfam" id="PF17803">
    <property type="entry name" value="Cadherin_4"/>
    <property type="match status" value="5"/>
</dbReference>
<feature type="domain" description="RapA2 cadherin-like" evidence="2">
    <location>
        <begin position="829"/>
        <end position="906"/>
    </location>
</feature>
<gene>
    <name evidence="3" type="ORF">FHS89_002027</name>
</gene>
<accession>A0A840X5M5</accession>